<name>A0A8H5BRR7_9AGAR</name>
<dbReference type="EMBL" id="JAACJK010000135">
    <property type="protein sequence ID" value="KAF5328322.1"/>
    <property type="molecule type" value="Genomic_DNA"/>
</dbReference>
<keyword evidence="2" id="KW-0479">Metal-binding</keyword>
<dbReference type="GO" id="GO:0000978">
    <property type="term" value="F:RNA polymerase II cis-regulatory region sequence-specific DNA binding"/>
    <property type="evidence" value="ECO:0007669"/>
    <property type="project" value="TreeGrafter"/>
</dbReference>
<keyword evidence="3 6" id="KW-0863">Zinc-finger</keyword>
<dbReference type="SMART" id="SM00401">
    <property type="entry name" value="ZnF_GATA"/>
    <property type="match status" value="2"/>
</dbReference>
<comment type="subcellular location">
    <subcellularLocation>
        <location evidence="1">Nucleus</location>
    </subcellularLocation>
</comment>
<feature type="compositionally biased region" description="Low complexity" evidence="7">
    <location>
        <begin position="241"/>
        <end position="257"/>
    </location>
</feature>
<dbReference type="Gene3D" id="3.30.50.10">
    <property type="entry name" value="Erythroid Transcription Factor GATA-1, subunit A"/>
    <property type="match status" value="2"/>
</dbReference>
<evidence type="ECO:0000256" key="1">
    <source>
        <dbReference type="ARBA" id="ARBA00004123"/>
    </source>
</evidence>
<dbReference type="GO" id="GO:0000122">
    <property type="term" value="P:negative regulation of transcription by RNA polymerase II"/>
    <property type="evidence" value="ECO:0007669"/>
    <property type="project" value="TreeGrafter"/>
</dbReference>
<feature type="region of interest" description="Disordered" evidence="7">
    <location>
        <begin position="114"/>
        <end position="136"/>
    </location>
</feature>
<dbReference type="PANTHER" id="PTHR10071">
    <property type="entry name" value="TRANSCRIPTION FACTOR GATA FAMILY MEMBER"/>
    <property type="match status" value="1"/>
</dbReference>
<feature type="region of interest" description="Disordered" evidence="7">
    <location>
        <begin position="148"/>
        <end position="170"/>
    </location>
</feature>
<dbReference type="OrthoDB" id="515401at2759"/>
<reference evidence="9 10" key="1">
    <citation type="journal article" date="2020" name="ISME J.">
        <title>Uncovering the hidden diversity of litter-decomposition mechanisms in mushroom-forming fungi.</title>
        <authorList>
            <person name="Floudas D."/>
            <person name="Bentzer J."/>
            <person name="Ahren D."/>
            <person name="Johansson T."/>
            <person name="Persson P."/>
            <person name="Tunlid A."/>
        </authorList>
    </citation>
    <scope>NUCLEOTIDE SEQUENCE [LARGE SCALE GENOMIC DNA]</scope>
    <source>
        <strain evidence="9 10">CBS 175.51</strain>
    </source>
</reference>
<evidence type="ECO:0000256" key="3">
    <source>
        <dbReference type="ARBA" id="ARBA00022771"/>
    </source>
</evidence>
<accession>A0A8H5BRR7</accession>
<dbReference type="InterPro" id="IPR013088">
    <property type="entry name" value="Znf_NHR/GATA"/>
</dbReference>
<evidence type="ECO:0000256" key="2">
    <source>
        <dbReference type="ARBA" id="ARBA00022723"/>
    </source>
</evidence>
<feature type="domain" description="GATA-type" evidence="8">
    <location>
        <begin position="328"/>
        <end position="381"/>
    </location>
</feature>
<dbReference type="PANTHER" id="PTHR10071:SF281">
    <property type="entry name" value="BOX A-BINDING FACTOR-RELATED"/>
    <property type="match status" value="1"/>
</dbReference>
<proteinExistence type="predicted"/>
<dbReference type="CDD" id="cd00202">
    <property type="entry name" value="ZnF_GATA"/>
    <property type="match status" value="2"/>
</dbReference>
<comment type="caution">
    <text evidence="9">The sequence shown here is derived from an EMBL/GenBank/DDBJ whole genome shotgun (WGS) entry which is preliminary data.</text>
</comment>
<protein>
    <recommendedName>
        <fullName evidence="8">GATA-type domain-containing protein</fullName>
    </recommendedName>
</protein>
<dbReference type="GO" id="GO:0045944">
    <property type="term" value="P:positive regulation of transcription by RNA polymerase II"/>
    <property type="evidence" value="ECO:0007669"/>
    <property type="project" value="TreeGrafter"/>
</dbReference>
<dbReference type="InterPro" id="IPR000679">
    <property type="entry name" value="Znf_GATA"/>
</dbReference>
<dbReference type="PROSITE" id="PS00344">
    <property type="entry name" value="GATA_ZN_FINGER_1"/>
    <property type="match status" value="1"/>
</dbReference>
<gene>
    <name evidence="9" type="ORF">D9611_015061</name>
</gene>
<dbReference type="Proteomes" id="UP000541558">
    <property type="component" value="Unassembled WGS sequence"/>
</dbReference>
<dbReference type="GO" id="GO:0000981">
    <property type="term" value="F:DNA-binding transcription factor activity, RNA polymerase II-specific"/>
    <property type="evidence" value="ECO:0007669"/>
    <property type="project" value="TreeGrafter"/>
</dbReference>
<evidence type="ECO:0000256" key="6">
    <source>
        <dbReference type="PROSITE-ProRule" id="PRU00094"/>
    </source>
</evidence>
<dbReference type="PROSITE" id="PS50114">
    <property type="entry name" value="GATA_ZN_FINGER_2"/>
    <property type="match status" value="2"/>
</dbReference>
<evidence type="ECO:0000313" key="10">
    <source>
        <dbReference type="Proteomes" id="UP000541558"/>
    </source>
</evidence>
<keyword evidence="4" id="KW-0862">Zinc</keyword>
<dbReference type="SUPFAM" id="SSF57716">
    <property type="entry name" value="Glucocorticoid receptor-like (DNA-binding domain)"/>
    <property type="match status" value="2"/>
</dbReference>
<dbReference type="Pfam" id="PF00320">
    <property type="entry name" value="GATA"/>
    <property type="match status" value="2"/>
</dbReference>
<evidence type="ECO:0000256" key="7">
    <source>
        <dbReference type="SAM" id="MobiDB-lite"/>
    </source>
</evidence>
<keyword evidence="10" id="KW-1185">Reference proteome</keyword>
<evidence type="ECO:0000259" key="8">
    <source>
        <dbReference type="PROSITE" id="PS50114"/>
    </source>
</evidence>
<dbReference type="InterPro" id="IPR039355">
    <property type="entry name" value="Transcription_factor_GATA"/>
</dbReference>
<evidence type="ECO:0000256" key="4">
    <source>
        <dbReference type="ARBA" id="ARBA00022833"/>
    </source>
</evidence>
<feature type="domain" description="GATA-type" evidence="8">
    <location>
        <begin position="271"/>
        <end position="310"/>
    </location>
</feature>
<feature type="region of interest" description="Disordered" evidence="7">
    <location>
        <begin position="216"/>
        <end position="263"/>
    </location>
</feature>
<evidence type="ECO:0000313" key="9">
    <source>
        <dbReference type="EMBL" id="KAF5328322.1"/>
    </source>
</evidence>
<dbReference type="PRINTS" id="PR00619">
    <property type="entry name" value="GATAZNFINGER"/>
</dbReference>
<dbReference type="GO" id="GO:0008270">
    <property type="term" value="F:zinc ion binding"/>
    <property type="evidence" value="ECO:0007669"/>
    <property type="project" value="UniProtKB-KW"/>
</dbReference>
<dbReference type="AlphaFoldDB" id="A0A8H5BRR7"/>
<dbReference type="GO" id="GO:0005634">
    <property type="term" value="C:nucleus"/>
    <property type="evidence" value="ECO:0007669"/>
    <property type="project" value="UniProtKB-SubCell"/>
</dbReference>
<sequence length="387" mass="42711">MVPQVMSSYEIDKRFSSISLGSSMYHGHYPSASQSPALPMYSESNNLWSGDSMASPDYSPRRWHDDRRGYQQPFLSDCRTTINEMDSPAFQPLLLPTEVSVSSMMSSHARIQRGTGYMDSPSTDPGELSDHSSSGSWVGEPWSFGFDNGRSPPNIKRSRSSTSSPDWASGLNVSVPPYDSNWTHIIAGPDSSVTPYTPQQTMLLNGFVFPHRFSPLPESPSPPPMYQDSHISPSASLEGRATSASHAMGMGGAHASTRGGAGSANLDPNVKRCSHCKATQTPLWRRDPTTFKPLCNACGLYLQQRNRLRPQVLIDADVDDEGEEEDQNYVGPECSHCRTHHTSVWRRSKTGAQLCNACGVYARLRGKPRPLSLKRNKIKPRSKHPKP</sequence>
<organism evidence="9 10">
    <name type="scientific">Ephemerocybe angulata</name>
    <dbReference type="NCBI Taxonomy" id="980116"/>
    <lineage>
        <taxon>Eukaryota</taxon>
        <taxon>Fungi</taxon>
        <taxon>Dikarya</taxon>
        <taxon>Basidiomycota</taxon>
        <taxon>Agaricomycotina</taxon>
        <taxon>Agaricomycetes</taxon>
        <taxon>Agaricomycetidae</taxon>
        <taxon>Agaricales</taxon>
        <taxon>Agaricineae</taxon>
        <taxon>Psathyrellaceae</taxon>
        <taxon>Ephemerocybe</taxon>
    </lineage>
</organism>
<evidence type="ECO:0000256" key="5">
    <source>
        <dbReference type="ARBA" id="ARBA00023242"/>
    </source>
</evidence>
<keyword evidence="5" id="KW-0539">Nucleus</keyword>